<name>A0A933NZU4_9HYPH</name>
<evidence type="ECO:0000256" key="1">
    <source>
        <dbReference type="SAM" id="Phobius"/>
    </source>
</evidence>
<gene>
    <name evidence="2" type="ORF">HY834_14210</name>
</gene>
<comment type="caution">
    <text evidence="2">The sequence shown here is derived from an EMBL/GenBank/DDBJ whole genome shotgun (WGS) entry which is preliminary data.</text>
</comment>
<feature type="transmembrane region" description="Helical" evidence="1">
    <location>
        <begin position="6"/>
        <end position="26"/>
    </location>
</feature>
<reference evidence="2" key="1">
    <citation type="submission" date="2020-07" db="EMBL/GenBank/DDBJ databases">
        <title>Huge and variable diversity of episymbiotic CPR bacteria and DPANN archaea in groundwater ecosystems.</title>
        <authorList>
            <person name="He C.Y."/>
            <person name="Keren R."/>
            <person name="Whittaker M."/>
            <person name="Farag I.F."/>
            <person name="Doudna J."/>
            <person name="Cate J.H.D."/>
            <person name="Banfield J.F."/>
        </authorList>
    </citation>
    <scope>NUCLEOTIDE SEQUENCE</scope>
    <source>
        <strain evidence="2">NC_groundwater_1586_Pr3_B-0.1um_66_15</strain>
    </source>
</reference>
<keyword evidence="1" id="KW-0812">Transmembrane</keyword>
<keyword evidence="1" id="KW-1133">Transmembrane helix</keyword>
<organism evidence="2 3">
    <name type="scientific">Devosia nanyangense</name>
    <dbReference type="NCBI Taxonomy" id="1228055"/>
    <lineage>
        <taxon>Bacteria</taxon>
        <taxon>Pseudomonadati</taxon>
        <taxon>Pseudomonadota</taxon>
        <taxon>Alphaproteobacteria</taxon>
        <taxon>Hyphomicrobiales</taxon>
        <taxon>Devosiaceae</taxon>
        <taxon>Devosia</taxon>
    </lineage>
</organism>
<evidence type="ECO:0000313" key="2">
    <source>
        <dbReference type="EMBL" id="MBI4922897.1"/>
    </source>
</evidence>
<protein>
    <submittedName>
        <fullName evidence="2">Uncharacterized protein</fullName>
    </submittedName>
</protein>
<dbReference type="AlphaFoldDB" id="A0A933NZU4"/>
<dbReference type="EMBL" id="JACRAF010000039">
    <property type="protein sequence ID" value="MBI4922897.1"/>
    <property type="molecule type" value="Genomic_DNA"/>
</dbReference>
<accession>A0A933NZU4</accession>
<proteinExistence type="predicted"/>
<dbReference type="Proteomes" id="UP000782610">
    <property type="component" value="Unassembled WGS sequence"/>
</dbReference>
<keyword evidence="1" id="KW-0472">Membrane</keyword>
<evidence type="ECO:0000313" key="3">
    <source>
        <dbReference type="Proteomes" id="UP000782610"/>
    </source>
</evidence>
<sequence>MIAIAIRIVIFAAIGLAIYFGVRRIWRDWSGQFRTEEKAIHDRDLAERARPDVITLKRDKDGTFRPPDKGPRD</sequence>